<evidence type="ECO:0000313" key="1">
    <source>
        <dbReference type="EMBL" id="GAA1624873.1"/>
    </source>
</evidence>
<keyword evidence="2" id="KW-1185">Reference proteome</keyword>
<sequence>MAETTRRYAAPDAREGDVHWYDLPDDEAEELFPAVVESAVVESEEAAPR</sequence>
<name>A0ABN2F0C7_9ACTN</name>
<comment type="caution">
    <text evidence="1">The sequence shown here is derived from an EMBL/GenBank/DDBJ whole genome shotgun (WGS) entry which is preliminary data.</text>
</comment>
<dbReference type="EMBL" id="BAAAMU010000012">
    <property type="protein sequence ID" value="GAA1624873.1"/>
    <property type="molecule type" value="Genomic_DNA"/>
</dbReference>
<evidence type="ECO:0000313" key="2">
    <source>
        <dbReference type="Proteomes" id="UP001500064"/>
    </source>
</evidence>
<proteinExistence type="predicted"/>
<dbReference type="RefSeq" id="WP_346103702.1">
    <property type="nucleotide sequence ID" value="NZ_BAAAMU010000012.1"/>
</dbReference>
<reference evidence="1 2" key="1">
    <citation type="journal article" date="2019" name="Int. J. Syst. Evol. Microbiol.">
        <title>The Global Catalogue of Microorganisms (GCM) 10K type strain sequencing project: providing services to taxonomists for standard genome sequencing and annotation.</title>
        <authorList>
            <consortium name="The Broad Institute Genomics Platform"/>
            <consortium name="The Broad Institute Genome Sequencing Center for Infectious Disease"/>
            <person name="Wu L."/>
            <person name="Ma J."/>
        </authorList>
    </citation>
    <scope>NUCLEOTIDE SEQUENCE [LARGE SCALE GENOMIC DNA]</scope>
    <source>
        <strain evidence="1 2">JCM 13929</strain>
    </source>
</reference>
<gene>
    <name evidence="1" type="ORF">GCM10009733_021930</name>
</gene>
<organism evidence="1 2">
    <name type="scientific">Nonomuraea maheshkhaliensis</name>
    <dbReference type="NCBI Taxonomy" id="419590"/>
    <lineage>
        <taxon>Bacteria</taxon>
        <taxon>Bacillati</taxon>
        <taxon>Actinomycetota</taxon>
        <taxon>Actinomycetes</taxon>
        <taxon>Streptosporangiales</taxon>
        <taxon>Streptosporangiaceae</taxon>
        <taxon>Nonomuraea</taxon>
    </lineage>
</organism>
<dbReference type="Proteomes" id="UP001500064">
    <property type="component" value="Unassembled WGS sequence"/>
</dbReference>
<accession>A0ABN2F0C7</accession>
<protein>
    <submittedName>
        <fullName evidence="1">Uncharacterized protein</fullName>
    </submittedName>
</protein>